<keyword evidence="7" id="KW-0862">Zinc</keyword>
<dbReference type="EMBL" id="MU154580">
    <property type="protein sequence ID" value="KAF9493816.1"/>
    <property type="molecule type" value="Genomic_DNA"/>
</dbReference>
<comment type="similarity">
    <text evidence="2">Belongs to the protein prenyltransferase subunit beta family.</text>
</comment>
<dbReference type="InterPro" id="IPR045089">
    <property type="entry name" value="PGGT1B-like"/>
</dbReference>
<evidence type="ECO:0000256" key="6">
    <source>
        <dbReference type="ARBA" id="ARBA00022737"/>
    </source>
</evidence>
<protein>
    <submittedName>
        <fullName evidence="9">Terpenoid cyclases/Protein prenyltransferase</fullName>
    </submittedName>
</protein>
<dbReference type="AlphaFoldDB" id="A0A9P5ZY16"/>
<comment type="caution">
    <text evidence="9">The sequence shown here is derived from an EMBL/GenBank/DDBJ whole genome shotgun (WGS) entry which is preliminary data.</text>
</comment>
<feature type="domain" description="Prenyltransferase alpha-alpha toroid" evidence="8">
    <location>
        <begin position="40"/>
        <end position="374"/>
    </location>
</feature>
<reference evidence="9" key="1">
    <citation type="submission" date="2020-11" db="EMBL/GenBank/DDBJ databases">
        <authorList>
            <consortium name="DOE Joint Genome Institute"/>
            <person name="Ahrendt S."/>
            <person name="Riley R."/>
            <person name="Andreopoulos W."/>
            <person name="Labutti K."/>
            <person name="Pangilinan J."/>
            <person name="Ruiz-Duenas F.J."/>
            <person name="Barrasa J.M."/>
            <person name="Sanchez-Garcia M."/>
            <person name="Camarero S."/>
            <person name="Miyauchi S."/>
            <person name="Serrano A."/>
            <person name="Linde D."/>
            <person name="Babiker R."/>
            <person name="Drula E."/>
            <person name="Ayuso-Fernandez I."/>
            <person name="Pacheco R."/>
            <person name="Padilla G."/>
            <person name="Ferreira P."/>
            <person name="Barriuso J."/>
            <person name="Kellner H."/>
            <person name="Castanera R."/>
            <person name="Alfaro M."/>
            <person name="Ramirez L."/>
            <person name="Pisabarro A.G."/>
            <person name="Kuo A."/>
            <person name="Tritt A."/>
            <person name="Lipzen A."/>
            <person name="He G."/>
            <person name="Yan M."/>
            <person name="Ng V."/>
            <person name="Cullen D."/>
            <person name="Martin F."/>
            <person name="Rosso M.-N."/>
            <person name="Henrissat B."/>
            <person name="Hibbett D."/>
            <person name="Martinez A.T."/>
            <person name="Grigoriev I.V."/>
        </authorList>
    </citation>
    <scope>NUCLEOTIDE SEQUENCE</scope>
    <source>
        <strain evidence="9">ATCC 90797</strain>
    </source>
</reference>
<keyword evidence="5" id="KW-0479">Metal-binding</keyword>
<evidence type="ECO:0000256" key="4">
    <source>
        <dbReference type="ARBA" id="ARBA00022679"/>
    </source>
</evidence>
<dbReference type="Pfam" id="PF00432">
    <property type="entry name" value="Prenyltrans"/>
    <property type="match status" value="1"/>
</dbReference>
<gene>
    <name evidence="9" type="ORF">BDN71DRAFT_1483278</name>
</gene>
<keyword evidence="4" id="KW-0808">Transferase</keyword>
<keyword evidence="3" id="KW-0637">Prenyltransferase</keyword>
<evidence type="ECO:0000256" key="7">
    <source>
        <dbReference type="ARBA" id="ARBA00022833"/>
    </source>
</evidence>
<evidence type="ECO:0000259" key="8">
    <source>
        <dbReference type="Pfam" id="PF00432"/>
    </source>
</evidence>
<dbReference type="GO" id="GO:0046872">
    <property type="term" value="F:metal ion binding"/>
    <property type="evidence" value="ECO:0007669"/>
    <property type="project" value="UniProtKB-KW"/>
</dbReference>
<keyword evidence="10" id="KW-1185">Reference proteome</keyword>
<evidence type="ECO:0000256" key="5">
    <source>
        <dbReference type="ARBA" id="ARBA00022723"/>
    </source>
</evidence>
<dbReference type="GO" id="GO:0005965">
    <property type="term" value="C:protein farnesyltransferase complex"/>
    <property type="evidence" value="ECO:0007669"/>
    <property type="project" value="TreeGrafter"/>
</dbReference>
<sequence length="461" mass="51171">MPVNLHPGPDDAFPTPASHVQADTEAILLKLIPDQPLAKLHKNAHVQFLARNFVQGFPIRYTSQDASQPWLMFWTLQSFSVLRVGLDPGNKQRAIDTILTWQHPDGGFGGDPGQSAHLLATYVSVCSLSIAGKAGENGGWDQIDREKMYKFFMSLKQPDGSFPVRRGIYCLLVTATLLDILTLIASCQTYEGGFASASQPYFSSLPFTPESLLPSPRPLLGEAHGGYTYCSLATWVMLRPLWTPPLLGRRSLLRWLVQMQGLPIEMGGFKGRTNNLVDGCYSWWIGGSLNLLAALGVSVGALGNVNQSQDQDDGQDWHNVDDSFFSREALQEYILSAGQHPAGGLRDNSPKSENADAYHTMYCLSGLFSAQHRMVPSHHRRAQILSARQEENDRTFHIRCRANFAKRLLNSLSWTEDEEASKIVGGDANRVVCSSSLRVSTRAKGFMAYFYRHSPNEPRIN</sequence>
<dbReference type="Gene3D" id="1.50.10.20">
    <property type="match status" value="1"/>
</dbReference>
<name>A0A9P5ZY16_PLEER</name>
<comment type="cofactor">
    <cofactor evidence="1">
        <name>Zn(2+)</name>
        <dbReference type="ChEBI" id="CHEBI:29105"/>
    </cofactor>
</comment>
<dbReference type="Proteomes" id="UP000807025">
    <property type="component" value="Unassembled WGS sequence"/>
</dbReference>
<keyword evidence="6" id="KW-0677">Repeat</keyword>
<dbReference type="InterPro" id="IPR001330">
    <property type="entry name" value="Prenyltrans"/>
</dbReference>
<accession>A0A9P5ZY16</accession>
<evidence type="ECO:0000313" key="10">
    <source>
        <dbReference type="Proteomes" id="UP000807025"/>
    </source>
</evidence>
<evidence type="ECO:0000313" key="9">
    <source>
        <dbReference type="EMBL" id="KAF9493816.1"/>
    </source>
</evidence>
<dbReference type="OrthoDB" id="10261146at2759"/>
<proteinExistence type="inferred from homology"/>
<evidence type="ECO:0000256" key="2">
    <source>
        <dbReference type="ARBA" id="ARBA00010497"/>
    </source>
</evidence>
<dbReference type="PANTHER" id="PTHR11774">
    <property type="entry name" value="GERANYLGERANYL TRANSFERASE TYPE BETA SUBUNIT"/>
    <property type="match status" value="1"/>
</dbReference>
<organism evidence="9 10">
    <name type="scientific">Pleurotus eryngii</name>
    <name type="common">Boletus of the steppes</name>
    <dbReference type="NCBI Taxonomy" id="5323"/>
    <lineage>
        <taxon>Eukaryota</taxon>
        <taxon>Fungi</taxon>
        <taxon>Dikarya</taxon>
        <taxon>Basidiomycota</taxon>
        <taxon>Agaricomycotina</taxon>
        <taxon>Agaricomycetes</taxon>
        <taxon>Agaricomycetidae</taxon>
        <taxon>Agaricales</taxon>
        <taxon>Pleurotineae</taxon>
        <taxon>Pleurotaceae</taxon>
        <taxon>Pleurotus</taxon>
    </lineage>
</organism>
<evidence type="ECO:0000256" key="1">
    <source>
        <dbReference type="ARBA" id="ARBA00001947"/>
    </source>
</evidence>
<dbReference type="PANTHER" id="PTHR11774:SF6">
    <property type="entry name" value="PROTEIN FARNESYLTRANSFERASE SUBUNIT BETA"/>
    <property type="match status" value="1"/>
</dbReference>
<evidence type="ECO:0000256" key="3">
    <source>
        <dbReference type="ARBA" id="ARBA00022602"/>
    </source>
</evidence>
<dbReference type="SUPFAM" id="SSF48239">
    <property type="entry name" value="Terpenoid cyclases/Protein prenyltransferases"/>
    <property type="match status" value="1"/>
</dbReference>
<dbReference type="InterPro" id="IPR008930">
    <property type="entry name" value="Terpenoid_cyclase/PrenylTrfase"/>
</dbReference>
<dbReference type="GO" id="GO:0004660">
    <property type="term" value="F:protein farnesyltransferase activity"/>
    <property type="evidence" value="ECO:0007669"/>
    <property type="project" value="TreeGrafter"/>
</dbReference>